<dbReference type="AlphaFoldDB" id="A0A182HMP9"/>
<dbReference type="CTD" id="33034"/>
<dbReference type="SMART" id="SM00397">
    <property type="entry name" value="t_SNARE"/>
    <property type="match status" value="1"/>
</dbReference>
<dbReference type="GeneID" id="120906088"/>
<dbReference type="GO" id="GO:0031201">
    <property type="term" value="C:SNARE complex"/>
    <property type="evidence" value="ECO:0007669"/>
    <property type="project" value="TreeGrafter"/>
</dbReference>
<evidence type="ECO:0000256" key="8">
    <source>
        <dbReference type="ARBA" id="ARBA00023054"/>
    </source>
</evidence>
<keyword evidence="3" id="KW-0813">Transport</keyword>
<dbReference type="InterPro" id="IPR010989">
    <property type="entry name" value="SNARE"/>
</dbReference>
<accession>A0A182HMP9</accession>
<name>A0A182HMP9_ANOAR</name>
<evidence type="ECO:0000256" key="1">
    <source>
        <dbReference type="ARBA" id="ARBA00004409"/>
    </source>
</evidence>
<evidence type="ECO:0000256" key="11">
    <source>
        <dbReference type="SAM" id="Phobius"/>
    </source>
</evidence>
<dbReference type="RefSeq" id="XP_040173469.1">
    <property type="nucleotide sequence ID" value="XM_040317535.1"/>
</dbReference>
<dbReference type="CDD" id="cd15845">
    <property type="entry name" value="SNARE_syntaxin16"/>
    <property type="match status" value="1"/>
</dbReference>
<sequence length="339" mass="38344">MSHRNLTELFHMLRNNAVHSRNVGYDNHSDNETLLEPAGKSSEQPRWIGKYDEANYLLFKIQERLNEVKRLQTAEVRSVLSDETSASSSTTESLMMEIKQLICRCHDNINSLRRQDHGLEEMLLKNVQKHCLIILQGLTEQYRLLQAHKTSRALKGTEAGPSGSAGTGGTVLRSSNTTSLNPVDTFDNFLQLESAADGRTGGPTVAAGGSSYDYEEDQLDDFFQLPATGLTINQKQIMLIQADNTKLLKSREDEVLRMTNSITDLNVIFKDISKLIQEQGTILDRIDYNIESAQVRVSDGLRQLQKSESYQRKNRKMHCIMLLAFAIMFMIILIIFTKL</sequence>
<dbReference type="Proteomes" id="UP000075840">
    <property type="component" value="Unassembled WGS sequence"/>
</dbReference>
<dbReference type="Gene3D" id="1.20.58.70">
    <property type="match status" value="1"/>
</dbReference>
<dbReference type="GO" id="GO:0000139">
    <property type="term" value="C:Golgi membrane"/>
    <property type="evidence" value="ECO:0007669"/>
    <property type="project" value="UniProtKB-SubCell"/>
</dbReference>
<evidence type="ECO:0000256" key="4">
    <source>
        <dbReference type="ARBA" id="ARBA00022692"/>
    </source>
</evidence>
<keyword evidence="4 11" id="KW-0812">Transmembrane</keyword>
<dbReference type="PANTHER" id="PTHR19957:SF83">
    <property type="entry name" value="SYNTAXIN-16"/>
    <property type="match status" value="1"/>
</dbReference>
<dbReference type="Pfam" id="PF05739">
    <property type="entry name" value="SNARE"/>
    <property type="match status" value="1"/>
</dbReference>
<keyword evidence="9 11" id="KW-0472">Membrane</keyword>
<evidence type="ECO:0000256" key="5">
    <source>
        <dbReference type="ARBA" id="ARBA00022927"/>
    </source>
</evidence>
<evidence type="ECO:0000256" key="2">
    <source>
        <dbReference type="ARBA" id="ARBA00009063"/>
    </source>
</evidence>
<dbReference type="InterPro" id="IPR000727">
    <property type="entry name" value="T_SNARE_dom"/>
</dbReference>
<dbReference type="GO" id="GO:0048278">
    <property type="term" value="P:vesicle docking"/>
    <property type="evidence" value="ECO:0007669"/>
    <property type="project" value="TreeGrafter"/>
</dbReference>
<evidence type="ECO:0000256" key="3">
    <source>
        <dbReference type="ARBA" id="ARBA00022448"/>
    </source>
</evidence>
<dbReference type="VEuPathDB" id="VectorBase:AARA21_005336"/>
<dbReference type="InterPro" id="IPR045242">
    <property type="entry name" value="Syntaxin"/>
</dbReference>
<dbReference type="GO" id="GO:0006886">
    <property type="term" value="P:intracellular protein transport"/>
    <property type="evidence" value="ECO:0007669"/>
    <property type="project" value="TreeGrafter"/>
</dbReference>
<evidence type="ECO:0000313" key="13">
    <source>
        <dbReference type="Proteomes" id="UP000075840"/>
    </source>
</evidence>
<feature type="transmembrane region" description="Helical" evidence="11">
    <location>
        <begin position="319"/>
        <end position="337"/>
    </location>
</feature>
<dbReference type="GO" id="GO:0005484">
    <property type="term" value="F:SNAP receptor activity"/>
    <property type="evidence" value="ECO:0007669"/>
    <property type="project" value="TreeGrafter"/>
</dbReference>
<feature type="region of interest" description="Disordered" evidence="10">
    <location>
        <begin position="154"/>
        <end position="177"/>
    </location>
</feature>
<evidence type="ECO:0000256" key="6">
    <source>
        <dbReference type="ARBA" id="ARBA00022989"/>
    </source>
</evidence>
<comment type="subcellular location">
    <subcellularLocation>
        <location evidence="1">Golgi apparatus membrane</location>
        <topology evidence="1">Single-pass type IV membrane protein</topology>
    </subcellularLocation>
</comment>
<keyword evidence="8" id="KW-0175">Coiled coil</keyword>
<dbReference type="SUPFAM" id="SSF47661">
    <property type="entry name" value="t-snare proteins"/>
    <property type="match status" value="1"/>
</dbReference>
<evidence type="ECO:0000256" key="10">
    <source>
        <dbReference type="SAM" id="MobiDB-lite"/>
    </source>
</evidence>
<dbReference type="PANTHER" id="PTHR19957">
    <property type="entry name" value="SYNTAXIN"/>
    <property type="match status" value="1"/>
</dbReference>
<keyword evidence="6 11" id="KW-1133">Transmembrane helix</keyword>
<dbReference type="GO" id="GO:0000149">
    <property type="term" value="F:SNARE binding"/>
    <property type="evidence" value="ECO:0007669"/>
    <property type="project" value="TreeGrafter"/>
</dbReference>
<dbReference type="KEGG" id="aara:120906088"/>
<organism evidence="12 13">
    <name type="scientific">Anopheles arabiensis</name>
    <name type="common">Mosquito</name>
    <dbReference type="NCBI Taxonomy" id="7173"/>
    <lineage>
        <taxon>Eukaryota</taxon>
        <taxon>Metazoa</taxon>
        <taxon>Ecdysozoa</taxon>
        <taxon>Arthropoda</taxon>
        <taxon>Hexapoda</taxon>
        <taxon>Insecta</taxon>
        <taxon>Pterygota</taxon>
        <taxon>Neoptera</taxon>
        <taxon>Endopterygota</taxon>
        <taxon>Diptera</taxon>
        <taxon>Nematocera</taxon>
        <taxon>Culicoidea</taxon>
        <taxon>Culicidae</taxon>
        <taxon>Anophelinae</taxon>
        <taxon>Anopheles</taxon>
    </lineage>
</organism>
<dbReference type="GO" id="GO:0006906">
    <property type="term" value="P:vesicle fusion"/>
    <property type="evidence" value="ECO:0007669"/>
    <property type="project" value="TreeGrafter"/>
</dbReference>
<evidence type="ECO:0000313" key="12">
    <source>
        <dbReference type="EnsemblMetazoa" id="AARA002535-PA"/>
    </source>
</evidence>
<dbReference type="VEuPathDB" id="VectorBase:AARA002535"/>
<keyword evidence="5" id="KW-0653">Protein transport</keyword>
<proteinExistence type="inferred from homology"/>
<comment type="similarity">
    <text evidence="2">Belongs to the syntaxin family.</text>
</comment>
<dbReference type="EMBL" id="APCN01004856">
    <property type="status" value="NOT_ANNOTATED_CDS"/>
    <property type="molecule type" value="Genomic_DNA"/>
</dbReference>
<protein>
    <submittedName>
        <fullName evidence="12">Uncharacterized protein</fullName>
    </submittedName>
</protein>
<reference evidence="12" key="1">
    <citation type="submission" date="2022-08" db="UniProtKB">
        <authorList>
            <consortium name="EnsemblMetazoa"/>
        </authorList>
    </citation>
    <scope>IDENTIFICATION</scope>
    <source>
        <strain evidence="12">Dongola</strain>
    </source>
</reference>
<dbReference type="PROSITE" id="PS50192">
    <property type="entry name" value="T_SNARE"/>
    <property type="match status" value="1"/>
</dbReference>
<keyword evidence="7" id="KW-0333">Golgi apparatus</keyword>
<dbReference type="EnsemblMetazoa" id="AARA002535-RA">
    <property type="protein sequence ID" value="AARA002535-PA"/>
    <property type="gene ID" value="AARA002535"/>
</dbReference>
<evidence type="ECO:0000256" key="9">
    <source>
        <dbReference type="ARBA" id="ARBA00023136"/>
    </source>
</evidence>
<keyword evidence="13" id="KW-1185">Reference proteome</keyword>
<evidence type="ECO:0000256" key="7">
    <source>
        <dbReference type="ARBA" id="ARBA00023034"/>
    </source>
</evidence>
<dbReference type="FunFam" id="1.20.5.110:FF:000081">
    <property type="entry name" value="Syntaxin 16"/>
    <property type="match status" value="1"/>
</dbReference>